<dbReference type="RefSeq" id="WP_074978822.1">
    <property type="nucleotide sequence ID" value="NZ_FPAG01000006.1"/>
</dbReference>
<dbReference type="Gene3D" id="3.40.630.30">
    <property type="match status" value="1"/>
</dbReference>
<evidence type="ECO:0000259" key="1">
    <source>
        <dbReference type="PROSITE" id="PS51186"/>
    </source>
</evidence>
<proteinExistence type="predicted"/>
<dbReference type="InterPro" id="IPR000182">
    <property type="entry name" value="GNAT_dom"/>
</dbReference>
<dbReference type="AlphaFoldDB" id="A0A1I6TW40"/>
<dbReference type="EMBL" id="FPAG01000006">
    <property type="protein sequence ID" value="SFS93453.1"/>
    <property type="molecule type" value="Genomic_DNA"/>
</dbReference>
<feature type="domain" description="N-acetyltransferase" evidence="1">
    <location>
        <begin position="1"/>
        <end position="147"/>
    </location>
</feature>
<evidence type="ECO:0000313" key="2">
    <source>
        <dbReference type="EMBL" id="SFS93453.1"/>
    </source>
</evidence>
<sequence length="179" mass="20182">MKHSLYRGGRDNEIIALFRQTFTDSESEKEGNHIGTLVKQFLEHTPNEGIRVFITTKDDQVVSGVIFSKLTFEDCNICIWLLSPAAVVTSMQGKGVGQGLIRFAHDYLKQEGVQQLVTYGDINFYSKVGYKPITEEIIPSPLKLSYPEGWLAQSLESEHIKAISGKVYCVEAINRPELW</sequence>
<organism evidence="2 3">
    <name type="scientific">Zhouia amylolytica</name>
    <dbReference type="NCBI Taxonomy" id="376730"/>
    <lineage>
        <taxon>Bacteria</taxon>
        <taxon>Pseudomonadati</taxon>
        <taxon>Bacteroidota</taxon>
        <taxon>Flavobacteriia</taxon>
        <taxon>Flavobacteriales</taxon>
        <taxon>Flavobacteriaceae</taxon>
        <taxon>Zhouia</taxon>
    </lineage>
</organism>
<gene>
    <name evidence="2" type="ORF">SAMN04487906_2189</name>
</gene>
<dbReference type="GO" id="GO:0016747">
    <property type="term" value="F:acyltransferase activity, transferring groups other than amino-acyl groups"/>
    <property type="evidence" value="ECO:0007669"/>
    <property type="project" value="InterPro"/>
</dbReference>
<protein>
    <submittedName>
        <fullName evidence="2">Predicted N-acetyltransferase YhbS</fullName>
    </submittedName>
</protein>
<reference evidence="2 3" key="1">
    <citation type="submission" date="2016-10" db="EMBL/GenBank/DDBJ databases">
        <authorList>
            <person name="de Groot N.N."/>
        </authorList>
    </citation>
    <scope>NUCLEOTIDE SEQUENCE [LARGE SCALE GENOMIC DNA]</scope>
    <source>
        <strain evidence="2 3">CGMCC 1.6114</strain>
    </source>
</reference>
<keyword evidence="2" id="KW-0808">Transferase</keyword>
<dbReference type="Proteomes" id="UP000183209">
    <property type="component" value="Unassembled WGS sequence"/>
</dbReference>
<dbReference type="OrthoDB" id="9797178at2"/>
<accession>A0A1I6TW40</accession>
<dbReference type="SUPFAM" id="SSF55729">
    <property type="entry name" value="Acyl-CoA N-acyltransferases (Nat)"/>
    <property type="match status" value="1"/>
</dbReference>
<evidence type="ECO:0000313" key="3">
    <source>
        <dbReference type="Proteomes" id="UP000183209"/>
    </source>
</evidence>
<dbReference type="InterPro" id="IPR016181">
    <property type="entry name" value="Acyl_CoA_acyltransferase"/>
</dbReference>
<dbReference type="PROSITE" id="PS51186">
    <property type="entry name" value="GNAT"/>
    <property type="match status" value="1"/>
</dbReference>
<name>A0A1I6TW40_9FLAO</name>
<dbReference type="CDD" id="cd04301">
    <property type="entry name" value="NAT_SF"/>
    <property type="match status" value="1"/>
</dbReference>
<dbReference type="Pfam" id="PF13508">
    <property type="entry name" value="Acetyltransf_7"/>
    <property type="match status" value="1"/>
</dbReference>